<dbReference type="Pfam" id="PF00440">
    <property type="entry name" value="TetR_N"/>
    <property type="match status" value="1"/>
</dbReference>
<sequence>MNFRLSCNQQNGSSCLLQGFKNKRQRAFAEREQELLALAEQLMDQHGFAALTMDKLVAACEYSKGTVYNHFSSKEDLLCALCTRSMQVELALFERALAFEGGNREKLLALCFAYRLHALINPTLFYSVLSAKTPAVMEKASAGRLEHQQQLEQKLGDVGDRIFTQAMKSGELPPTEQRTASQLTFAAWALMFGSNALFNAASEAQMLQQLDAEQSILLNINLLLDGMNFSPLSHEHNYAQSWQRIADQIFAEEVALVKRKVR</sequence>
<evidence type="ECO:0000256" key="1">
    <source>
        <dbReference type="ARBA" id="ARBA00023015"/>
    </source>
</evidence>
<keyword evidence="2 4" id="KW-0238">DNA-binding</keyword>
<dbReference type="EMBL" id="CP013650">
    <property type="protein sequence ID" value="ALS99458.1"/>
    <property type="molecule type" value="Genomic_DNA"/>
</dbReference>
<protein>
    <recommendedName>
        <fullName evidence="5">HTH tetR-type domain-containing protein</fullName>
    </recommendedName>
</protein>
<reference evidence="6 7" key="1">
    <citation type="submission" date="2015-12" db="EMBL/GenBank/DDBJ databases">
        <title>Complete genome of Lacimicrobium alkaliphilum KCTC 32984.</title>
        <authorList>
            <person name="Kim S.-G."/>
            <person name="Lee Y.-J."/>
        </authorList>
    </citation>
    <scope>NUCLEOTIDE SEQUENCE [LARGE SCALE GENOMIC DNA]</scope>
    <source>
        <strain evidence="6 7">YelD216</strain>
    </source>
</reference>
<dbReference type="GO" id="GO:0000976">
    <property type="term" value="F:transcription cis-regulatory region binding"/>
    <property type="evidence" value="ECO:0007669"/>
    <property type="project" value="TreeGrafter"/>
</dbReference>
<feature type="DNA-binding region" description="H-T-H motif" evidence="4">
    <location>
        <begin position="52"/>
        <end position="71"/>
    </location>
</feature>
<dbReference type="PROSITE" id="PS50977">
    <property type="entry name" value="HTH_TETR_2"/>
    <property type="match status" value="1"/>
</dbReference>
<dbReference type="AlphaFoldDB" id="A0A0U3ANC9"/>
<keyword evidence="3" id="KW-0804">Transcription</keyword>
<dbReference type="Proteomes" id="UP000068447">
    <property type="component" value="Chromosome"/>
</dbReference>
<dbReference type="InterPro" id="IPR009057">
    <property type="entry name" value="Homeodomain-like_sf"/>
</dbReference>
<name>A0A0U3ANC9_9ALTE</name>
<accession>A0A0U3ANC9</accession>
<evidence type="ECO:0000259" key="5">
    <source>
        <dbReference type="PROSITE" id="PS50977"/>
    </source>
</evidence>
<dbReference type="GO" id="GO:0003700">
    <property type="term" value="F:DNA-binding transcription factor activity"/>
    <property type="evidence" value="ECO:0007669"/>
    <property type="project" value="TreeGrafter"/>
</dbReference>
<evidence type="ECO:0000256" key="3">
    <source>
        <dbReference type="ARBA" id="ARBA00023163"/>
    </source>
</evidence>
<proteinExistence type="predicted"/>
<keyword evidence="1" id="KW-0805">Transcription regulation</keyword>
<evidence type="ECO:0000256" key="4">
    <source>
        <dbReference type="PROSITE-ProRule" id="PRU00335"/>
    </source>
</evidence>
<dbReference type="RefSeq" id="WP_062481839.1">
    <property type="nucleotide sequence ID" value="NZ_CP013650.1"/>
</dbReference>
<dbReference type="STRING" id="1526571.AT746_15125"/>
<dbReference type="KEGG" id="lal:AT746_15125"/>
<dbReference type="Gene3D" id="1.10.10.60">
    <property type="entry name" value="Homeodomain-like"/>
    <property type="match status" value="1"/>
</dbReference>
<evidence type="ECO:0000256" key="2">
    <source>
        <dbReference type="ARBA" id="ARBA00023125"/>
    </source>
</evidence>
<dbReference type="PANTHER" id="PTHR30055:SF234">
    <property type="entry name" value="HTH-TYPE TRANSCRIPTIONAL REGULATOR BETI"/>
    <property type="match status" value="1"/>
</dbReference>
<dbReference type="PANTHER" id="PTHR30055">
    <property type="entry name" value="HTH-TYPE TRANSCRIPTIONAL REGULATOR RUTR"/>
    <property type="match status" value="1"/>
</dbReference>
<dbReference type="Gene3D" id="1.10.357.10">
    <property type="entry name" value="Tetracycline Repressor, domain 2"/>
    <property type="match status" value="1"/>
</dbReference>
<keyword evidence="7" id="KW-1185">Reference proteome</keyword>
<organism evidence="6 7">
    <name type="scientific">Lacimicrobium alkaliphilum</name>
    <dbReference type="NCBI Taxonomy" id="1526571"/>
    <lineage>
        <taxon>Bacteria</taxon>
        <taxon>Pseudomonadati</taxon>
        <taxon>Pseudomonadota</taxon>
        <taxon>Gammaproteobacteria</taxon>
        <taxon>Alteromonadales</taxon>
        <taxon>Alteromonadaceae</taxon>
        <taxon>Lacimicrobium</taxon>
    </lineage>
</organism>
<evidence type="ECO:0000313" key="6">
    <source>
        <dbReference type="EMBL" id="ALS99458.1"/>
    </source>
</evidence>
<dbReference type="PRINTS" id="PR00455">
    <property type="entry name" value="HTHTETR"/>
</dbReference>
<evidence type="ECO:0000313" key="7">
    <source>
        <dbReference type="Proteomes" id="UP000068447"/>
    </source>
</evidence>
<gene>
    <name evidence="6" type="ORF">AT746_15125</name>
</gene>
<feature type="domain" description="HTH tetR-type" evidence="5">
    <location>
        <begin position="29"/>
        <end position="89"/>
    </location>
</feature>
<dbReference type="InterPro" id="IPR050109">
    <property type="entry name" value="HTH-type_TetR-like_transc_reg"/>
</dbReference>
<dbReference type="SUPFAM" id="SSF46689">
    <property type="entry name" value="Homeodomain-like"/>
    <property type="match status" value="1"/>
</dbReference>
<dbReference type="InterPro" id="IPR001647">
    <property type="entry name" value="HTH_TetR"/>
</dbReference>